<dbReference type="Proteomes" id="UP000185479">
    <property type="component" value="Chromosome"/>
</dbReference>
<dbReference type="InterPro" id="IPR050491">
    <property type="entry name" value="AmpC-like"/>
</dbReference>
<keyword evidence="4" id="KW-1185">Reference proteome</keyword>
<evidence type="ECO:0000259" key="2">
    <source>
        <dbReference type="Pfam" id="PF00144"/>
    </source>
</evidence>
<dbReference type="EMBL" id="CP009246">
    <property type="protein sequence ID" value="APT87809.1"/>
    <property type="molecule type" value="Genomic_DNA"/>
</dbReference>
<gene>
    <name evidence="3" type="ORF">CFLV_12035</name>
</gene>
<dbReference type="KEGG" id="cfc:CFLV_12035"/>
<feature type="domain" description="Beta-lactamase-related" evidence="2">
    <location>
        <begin position="48"/>
        <end position="355"/>
    </location>
</feature>
<dbReference type="PANTHER" id="PTHR46825:SF12">
    <property type="entry name" value="PENICILLIN-BINDING PROTEIN 4"/>
    <property type="match status" value="1"/>
</dbReference>
<feature type="chain" id="PRO_5012611626" description="Beta-lactamase-related domain-containing protein" evidence="1">
    <location>
        <begin position="21"/>
        <end position="377"/>
    </location>
</feature>
<dbReference type="InterPro" id="IPR001466">
    <property type="entry name" value="Beta-lactam-related"/>
</dbReference>
<dbReference type="RefSeq" id="WP_075730722.1">
    <property type="nucleotide sequence ID" value="NZ_CP009246.1"/>
</dbReference>
<dbReference type="PANTHER" id="PTHR46825">
    <property type="entry name" value="D-ALANYL-D-ALANINE-CARBOXYPEPTIDASE/ENDOPEPTIDASE AMPH"/>
    <property type="match status" value="1"/>
</dbReference>
<dbReference type="AlphaFoldDB" id="A0A1L7CPR5"/>
<accession>A0A1L7CPR5</accession>
<dbReference type="GeneID" id="82881396"/>
<dbReference type="SUPFAM" id="SSF56601">
    <property type="entry name" value="beta-lactamase/transpeptidase-like"/>
    <property type="match status" value="1"/>
</dbReference>
<keyword evidence="1" id="KW-0732">Signal</keyword>
<evidence type="ECO:0000256" key="1">
    <source>
        <dbReference type="SAM" id="SignalP"/>
    </source>
</evidence>
<dbReference type="Pfam" id="PF00144">
    <property type="entry name" value="Beta-lactamase"/>
    <property type="match status" value="1"/>
</dbReference>
<dbReference type="STRING" id="28028.CFLV_12035"/>
<sequence length="377" mass="40744">MVAGILIVATTTLGAPAASALGLSSGSSSLIGSSSVLGDAQHAVNEAQIAQILEKYNIPGAQVVHQKGSVTDSYAVGVARKDLGTPVSENTMFQAASLTKVVSTYAFLKLVDEGKLDLDTPLWDYYQSPRIAGSAEAKTITARMVLNHTTGLPNWATSPGAEDSALVPQWTPGSKFGYSGDAFFLLQQVVEHMENKNFADILDTEVFRPFNMEHSSLVFREADIPLMTVGHNENGEPGKLSEFRQGNDAYTLLTSADDYTKFIQRAIISGEGLSPEVHQKWLQDSSDANQTPPSPADPFISWGLGIGLETSDLGPAVWHWGDNGSRRAFFIAFPERKESVAMFWNSSNGQKSAEDLLQLFLGKGDFHSTEWVNGNPE</sequence>
<reference evidence="3 4" key="1">
    <citation type="submission" date="2014-08" db="EMBL/GenBank/DDBJ databases">
        <title>Complete genome sequence of Corynebacterium flavescens OJ8(T)(=DSM 20296(T)), isolated from cheese.</title>
        <authorList>
            <person name="Ruckert C."/>
            <person name="Albersmeier A."/>
            <person name="Winkler A."/>
            <person name="Kalinowski J."/>
        </authorList>
    </citation>
    <scope>NUCLEOTIDE SEQUENCE [LARGE SCALE GENOMIC DNA]</scope>
    <source>
        <strain evidence="3 4">OJ8</strain>
    </source>
</reference>
<name>A0A1L7CPR5_CORFL</name>
<dbReference type="InterPro" id="IPR012338">
    <property type="entry name" value="Beta-lactam/transpept-like"/>
</dbReference>
<evidence type="ECO:0000313" key="4">
    <source>
        <dbReference type="Proteomes" id="UP000185479"/>
    </source>
</evidence>
<organism evidence="3 4">
    <name type="scientific">Corynebacterium flavescens</name>
    <dbReference type="NCBI Taxonomy" id="28028"/>
    <lineage>
        <taxon>Bacteria</taxon>
        <taxon>Bacillati</taxon>
        <taxon>Actinomycetota</taxon>
        <taxon>Actinomycetes</taxon>
        <taxon>Mycobacteriales</taxon>
        <taxon>Corynebacteriaceae</taxon>
        <taxon>Corynebacterium</taxon>
    </lineage>
</organism>
<feature type="signal peptide" evidence="1">
    <location>
        <begin position="1"/>
        <end position="20"/>
    </location>
</feature>
<evidence type="ECO:0000313" key="3">
    <source>
        <dbReference type="EMBL" id="APT87809.1"/>
    </source>
</evidence>
<proteinExistence type="predicted"/>
<protein>
    <recommendedName>
        <fullName evidence="2">Beta-lactamase-related domain-containing protein</fullName>
    </recommendedName>
</protein>
<dbReference type="Gene3D" id="3.40.710.10">
    <property type="entry name" value="DD-peptidase/beta-lactamase superfamily"/>
    <property type="match status" value="1"/>
</dbReference>